<accession>A0A0A7RPU1</accession>
<gene>
    <name evidence="4" type="primary">CTL-6</name>
</gene>
<feature type="chain" id="PRO_5002033012" evidence="1">
    <location>
        <begin position="27"/>
        <end position="313"/>
    </location>
</feature>
<dbReference type="Pfam" id="PF00024">
    <property type="entry name" value="PAN_1"/>
    <property type="match status" value="1"/>
</dbReference>
<name>A0A0A7RPU1_LITLI</name>
<keyword evidence="4" id="KW-0430">Lectin</keyword>
<dbReference type="InterPro" id="IPR001304">
    <property type="entry name" value="C-type_lectin-like"/>
</dbReference>
<protein>
    <submittedName>
        <fullName evidence="4">C-type lectin</fullName>
    </submittedName>
</protein>
<dbReference type="EMBL" id="KM892466">
    <property type="protein sequence ID" value="AJA37880.1"/>
    <property type="molecule type" value="mRNA"/>
</dbReference>
<dbReference type="InterPro" id="IPR016186">
    <property type="entry name" value="C-type_lectin-like/link_sf"/>
</dbReference>
<dbReference type="SUPFAM" id="SSF56436">
    <property type="entry name" value="C-type lectin-like"/>
    <property type="match status" value="1"/>
</dbReference>
<evidence type="ECO:0000313" key="4">
    <source>
        <dbReference type="EMBL" id="AJA37880.1"/>
    </source>
</evidence>
<reference evidence="4" key="1">
    <citation type="journal article" date="2015" name="Dev. Comp. Immunol.">
        <title>Lectin-like molecules in transcriptome of Littorina littorea hemocytes.</title>
        <authorList>
            <person name="Gorbushin A.M."/>
            <person name="Borisova E.A."/>
        </authorList>
    </citation>
    <scope>NUCLEOTIDE SEQUENCE</scope>
</reference>
<feature type="domain" description="Apple" evidence="3">
    <location>
        <begin position="66"/>
        <end position="151"/>
    </location>
</feature>
<sequence length="313" mass="35614">MGVVLLRCRGLSHMLLLLLTVSRSDSDPCRVGQWFQDPTFKNCLPADVNTTSSTAVDSKLRCAARCQKDARVGQWFQDPTFKNCLPADVNTTSSTAVDSKLRCAARCQKDARCNSFFYNDVSKMCVRQWMVYVSTDNMKFTFGWRYFRFTSDSCPRLHNTAEHENYVIDRVSVTCFRVVTSLWLPWVAARAACSRNGDRLAVLEPVEKARFVVDFLNINKVFTKFSSSLVIGASRPQHLWNTSLPASGPDLVWENGQRVNYTATAPFWYKGRPNNKDKTDNVLGMKADKKFLWDDFKESADRVFICERPLSSG</sequence>
<proteinExistence type="evidence at transcript level"/>
<organism evidence="4">
    <name type="scientific">Littorina littorea</name>
    <name type="common">Common periwinkle</name>
    <dbReference type="NCBI Taxonomy" id="31216"/>
    <lineage>
        <taxon>Eukaryota</taxon>
        <taxon>Metazoa</taxon>
        <taxon>Spiralia</taxon>
        <taxon>Lophotrochozoa</taxon>
        <taxon>Mollusca</taxon>
        <taxon>Gastropoda</taxon>
        <taxon>Caenogastropoda</taxon>
        <taxon>Littorinimorpha</taxon>
        <taxon>Littorinoidea</taxon>
        <taxon>Littorinidae</taxon>
        <taxon>Littorina</taxon>
    </lineage>
</organism>
<keyword evidence="1" id="KW-0732">Signal</keyword>
<evidence type="ECO:0000259" key="2">
    <source>
        <dbReference type="PROSITE" id="PS50041"/>
    </source>
</evidence>
<dbReference type="PROSITE" id="PS50041">
    <property type="entry name" value="C_TYPE_LECTIN_2"/>
    <property type="match status" value="1"/>
</dbReference>
<dbReference type="AlphaFoldDB" id="A0A0A7RPU1"/>
<feature type="domain" description="C-type lectin" evidence="2">
    <location>
        <begin position="171"/>
        <end position="307"/>
    </location>
</feature>
<dbReference type="PROSITE" id="PS50948">
    <property type="entry name" value="PAN"/>
    <property type="match status" value="1"/>
</dbReference>
<evidence type="ECO:0000259" key="3">
    <source>
        <dbReference type="PROSITE" id="PS50948"/>
    </source>
</evidence>
<dbReference type="InterPro" id="IPR016187">
    <property type="entry name" value="CTDL_fold"/>
</dbReference>
<dbReference type="CDD" id="cd00037">
    <property type="entry name" value="CLECT"/>
    <property type="match status" value="1"/>
</dbReference>
<evidence type="ECO:0000256" key="1">
    <source>
        <dbReference type="SAM" id="SignalP"/>
    </source>
</evidence>
<dbReference type="Gene3D" id="3.10.100.10">
    <property type="entry name" value="Mannose-Binding Protein A, subunit A"/>
    <property type="match status" value="1"/>
</dbReference>
<dbReference type="GO" id="GO:0030246">
    <property type="term" value="F:carbohydrate binding"/>
    <property type="evidence" value="ECO:0007669"/>
    <property type="project" value="UniProtKB-KW"/>
</dbReference>
<feature type="signal peptide" evidence="1">
    <location>
        <begin position="1"/>
        <end position="26"/>
    </location>
</feature>
<dbReference type="InterPro" id="IPR003609">
    <property type="entry name" value="Pan_app"/>
</dbReference>